<dbReference type="Proteomes" id="UP000244441">
    <property type="component" value="Chromosome"/>
</dbReference>
<reference evidence="3 4" key="1">
    <citation type="submission" date="2018-01" db="EMBL/GenBank/DDBJ databases">
        <title>Genome sequence of a Cantenovulum-like bacteria.</title>
        <authorList>
            <person name="Tan W.R."/>
            <person name="Lau N.-S."/>
            <person name="Go F."/>
            <person name="Amirul A.-A.A."/>
        </authorList>
    </citation>
    <scope>NUCLEOTIDE SEQUENCE [LARGE SCALE GENOMIC DNA]</scope>
    <source>
        <strain evidence="3 4">CCB-QB4</strain>
    </source>
</reference>
<evidence type="ECO:0000313" key="4">
    <source>
        <dbReference type="Proteomes" id="UP000244441"/>
    </source>
</evidence>
<dbReference type="InterPro" id="IPR050491">
    <property type="entry name" value="AmpC-like"/>
</dbReference>
<keyword evidence="3" id="KW-0378">Hydrolase</keyword>
<dbReference type="Gene3D" id="3.40.710.10">
    <property type="entry name" value="DD-peptidase/beta-lactamase superfamily"/>
    <property type="match status" value="1"/>
</dbReference>
<dbReference type="KEGG" id="cate:C2869_12240"/>
<name>A0A2S0VSI0_9ALTE</name>
<proteinExistence type="predicted"/>
<gene>
    <name evidence="3" type="ORF">C2869_12240</name>
</gene>
<feature type="signal peptide" evidence="1">
    <location>
        <begin position="1"/>
        <end position="20"/>
    </location>
</feature>
<evidence type="ECO:0000256" key="1">
    <source>
        <dbReference type="SAM" id="SignalP"/>
    </source>
</evidence>
<dbReference type="InterPro" id="IPR001466">
    <property type="entry name" value="Beta-lactam-related"/>
</dbReference>
<dbReference type="RefSeq" id="WP_108603206.1">
    <property type="nucleotide sequence ID" value="NZ_CP026604.1"/>
</dbReference>
<keyword evidence="1" id="KW-0732">Signal</keyword>
<feature type="domain" description="Beta-lactamase-related" evidence="2">
    <location>
        <begin position="30"/>
        <end position="375"/>
    </location>
</feature>
<evidence type="ECO:0000313" key="3">
    <source>
        <dbReference type="EMBL" id="AWB67157.1"/>
    </source>
</evidence>
<dbReference type="SUPFAM" id="SSF56601">
    <property type="entry name" value="beta-lactamase/transpeptidase-like"/>
    <property type="match status" value="1"/>
</dbReference>
<dbReference type="GO" id="GO:0016787">
    <property type="term" value="F:hydrolase activity"/>
    <property type="evidence" value="ECO:0007669"/>
    <property type="project" value="UniProtKB-KW"/>
</dbReference>
<dbReference type="Pfam" id="PF00144">
    <property type="entry name" value="Beta-lactamase"/>
    <property type="match status" value="1"/>
</dbReference>
<feature type="chain" id="PRO_5015633004" evidence="1">
    <location>
        <begin position="21"/>
        <end position="396"/>
    </location>
</feature>
<accession>A0A2S0VSI0</accession>
<dbReference type="PANTHER" id="PTHR46825">
    <property type="entry name" value="D-ALANYL-D-ALANINE-CARBOXYPEPTIDASE/ENDOPEPTIDASE AMPH"/>
    <property type="match status" value="1"/>
</dbReference>
<organism evidence="3 4">
    <name type="scientific">Saccharobesus litoralis</name>
    <dbReference type="NCBI Taxonomy" id="2172099"/>
    <lineage>
        <taxon>Bacteria</taxon>
        <taxon>Pseudomonadati</taxon>
        <taxon>Pseudomonadota</taxon>
        <taxon>Gammaproteobacteria</taxon>
        <taxon>Alteromonadales</taxon>
        <taxon>Alteromonadaceae</taxon>
        <taxon>Saccharobesus</taxon>
    </lineage>
</organism>
<protein>
    <submittedName>
        <fullName evidence="3">Serine hydrolase</fullName>
    </submittedName>
</protein>
<sequence>MTIRGLTLIFLSLIAQLATAQNQPDFNQTFQQTFHQELKKHNIPGGTYVILDNNKITALETYGYVDLAKSQRVTASTVFRLASVSKTFAGTLATMLAQENKIDLNAPVTRFVPQFALANKGAADKIQLKHVLSHSSGLLPNAYDNLLNENWHLDKIISQFKKLKPLCPPAQCYGYQNIAYSFIEPAIEQQIEISFADLLTQRIFEPLKMRDASIGYTAFQQARYTAQPHILHKRIATGHKNKKGQKTYNYLWKGVKVKPSYYKVAPAAGVNASILDLAKWLAANLGHNPEVISPAVINETAIPRIQTKKDMRRRLWRKHLKNASYGYGWRIYQLADYKVVYHSGWVQGFRADIGYSPELGIGFAMLVNAETNAVNKLSRDFWTQAHQLKTKQNTRL</sequence>
<dbReference type="InterPro" id="IPR012338">
    <property type="entry name" value="Beta-lactam/transpept-like"/>
</dbReference>
<dbReference type="PANTHER" id="PTHR46825:SF15">
    <property type="entry name" value="BETA-LACTAMASE-RELATED DOMAIN-CONTAINING PROTEIN"/>
    <property type="match status" value="1"/>
</dbReference>
<dbReference type="AlphaFoldDB" id="A0A2S0VSI0"/>
<dbReference type="EMBL" id="CP026604">
    <property type="protein sequence ID" value="AWB67157.1"/>
    <property type="molecule type" value="Genomic_DNA"/>
</dbReference>
<evidence type="ECO:0000259" key="2">
    <source>
        <dbReference type="Pfam" id="PF00144"/>
    </source>
</evidence>
<keyword evidence="4" id="KW-1185">Reference proteome</keyword>
<dbReference type="OrthoDB" id="119951at2"/>